<feature type="region of interest" description="Disordered" evidence="1">
    <location>
        <begin position="69"/>
        <end position="110"/>
    </location>
</feature>
<proteinExistence type="predicted"/>
<dbReference type="Proteomes" id="UP001291623">
    <property type="component" value="Unassembled WGS sequence"/>
</dbReference>
<dbReference type="AlphaFoldDB" id="A0AAE1R664"/>
<feature type="compositionally biased region" description="Polar residues" evidence="1">
    <location>
        <begin position="75"/>
        <end position="95"/>
    </location>
</feature>
<organism evidence="2 3">
    <name type="scientific">Anisodus tanguticus</name>
    <dbReference type="NCBI Taxonomy" id="243964"/>
    <lineage>
        <taxon>Eukaryota</taxon>
        <taxon>Viridiplantae</taxon>
        <taxon>Streptophyta</taxon>
        <taxon>Embryophyta</taxon>
        <taxon>Tracheophyta</taxon>
        <taxon>Spermatophyta</taxon>
        <taxon>Magnoliopsida</taxon>
        <taxon>eudicotyledons</taxon>
        <taxon>Gunneridae</taxon>
        <taxon>Pentapetalae</taxon>
        <taxon>asterids</taxon>
        <taxon>lamiids</taxon>
        <taxon>Solanales</taxon>
        <taxon>Solanaceae</taxon>
        <taxon>Solanoideae</taxon>
        <taxon>Hyoscyameae</taxon>
        <taxon>Anisodus</taxon>
    </lineage>
</organism>
<evidence type="ECO:0000256" key="1">
    <source>
        <dbReference type="SAM" id="MobiDB-lite"/>
    </source>
</evidence>
<keyword evidence="3" id="KW-1185">Reference proteome</keyword>
<gene>
    <name evidence="2" type="ORF">RND71_035954</name>
</gene>
<dbReference type="EMBL" id="JAVYJV010000019">
    <property type="protein sequence ID" value="KAK4345778.1"/>
    <property type="molecule type" value="Genomic_DNA"/>
</dbReference>
<reference evidence="2" key="1">
    <citation type="submission" date="2023-12" db="EMBL/GenBank/DDBJ databases">
        <title>Genome assembly of Anisodus tanguticus.</title>
        <authorList>
            <person name="Wang Y.-J."/>
        </authorList>
    </citation>
    <scope>NUCLEOTIDE SEQUENCE</scope>
    <source>
        <strain evidence="2">KB-2021</strain>
        <tissue evidence="2">Leaf</tissue>
    </source>
</reference>
<evidence type="ECO:0000313" key="2">
    <source>
        <dbReference type="EMBL" id="KAK4345778.1"/>
    </source>
</evidence>
<accession>A0AAE1R664</accession>
<protein>
    <submittedName>
        <fullName evidence="2">Uncharacterized protein</fullName>
    </submittedName>
</protein>
<evidence type="ECO:0000313" key="3">
    <source>
        <dbReference type="Proteomes" id="UP001291623"/>
    </source>
</evidence>
<name>A0AAE1R664_9SOLA</name>
<sequence length="140" mass="15521">MNLYCLANCKGLRQRKSESKRLRYVCDLGCPFVCLISKDKYGNGINDEGVARSPSVVGLTLEEELELTTPQPTQISQANTSATPLPSQANNSASQYKFMPTPSVPRKQPINSAFNVEPDFEFPSNEESDPVIILIEYFKG</sequence>
<comment type="caution">
    <text evidence="2">The sequence shown here is derived from an EMBL/GenBank/DDBJ whole genome shotgun (WGS) entry which is preliminary data.</text>
</comment>